<dbReference type="PANTHER" id="PTHR36436:SF6">
    <property type="entry name" value="SLL5081 PROTEIN"/>
    <property type="match status" value="1"/>
</dbReference>
<dbReference type="InterPro" id="IPR035948">
    <property type="entry name" value="YwqG-like_sf"/>
</dbReference>
<evidence type="ECO:0000313" key="1">
    <source>
        <dbReference type="EMBL" id="AJE18365.1"/>
    </source>
</evidence>
<keyword evidence="4" id="KW-1185">Reference proteome</keyword>
<accession>D4DUF2</accession>
<dbReference type="PANTHER" id="PTHR36436">
    <property type="entry name" value="SLL5081 PROTEIN"/>
    <property type="match status" value="1"/>
</dbReference>
<dbReference type="KEGG" id="nel:NELON_05285"/>
<dbReference type="Pfam" id="PF09234">
    <property type="entry name" value="DUF1963"/>
    <property type="match status" value="1"/>
</dbReference>
<organism evidence="2 3">
    <name type="scientific">Neisseria elongata subsp. glycolytica ATCC 29315</name>
    <dbReference type="NCBI Taxonomy" id="546263"/>
    <lineage>
        <taxon>Bacteria</taxon>
        <taxon>Pseudomonadati</taxon>
        <taxon>Pseudomonadota</taxon>
        <taxon>Betaproteobacteria</taxon>
        <taxon>Neisseriales</taxon>
        <taxon>Neisseriaceae</taxon>
        <taxon>Neisseria</taxon>
    </lineage>
</organism>
<gene>
    <name evidence="2" type="ORF">NEIELOOT_02712</name>
    <name evidence="1" type="ORF">NELON_05285</name>
</gene>
<dbReference type="HOGENOM" id="CLU_056726_0_0_4"/>
<evidence type="ECO:0000313" key="3">
    <source>
        <dbReference type="Proteomes" id="UP000005536"/>
    </source>
</evidence>
<reference evidence="1 4" key="3">
    <citation type="journal article" date="2015" name="PLoS Genet.">
        <title>Common Cell Shape Evolution of Two Nasopharyngeal Pathogens.</title>
        <authorList>
            <person name="Veyrier F.J."/>
            <person name="Biais N."/>
            <person name="Morales P."/>
            <person name="Belkacem N."/>
            <person name="Guilhen C."/>
            <person name="Ranjeva S."/>
            <person name="Sismeiro O."/>
            <person name="Pehau-Arnaudet G."/>
            <person name="Rocha E.P."/>
            <person name="Werts C."/>
            <person name="Taha M.K."/>
            <person name="Boneca I.G."/>
        </authorList>
    </citation>
    <scope>NUCLEOTIDE SEQUENCE [LARGE SCALE GENOMIC DNA]</scope>
    <source>
        <strain evidence="1 4">ATCC 29315</strain>
    </source>
</reference>
<reference evidence="4" key="2">
    <citation type="submission" date="2014-05" db="EMBL/GenBank/DDBJ databases">
        <title>Complete Genome sequence of Neisseria elongata subsp. glycolytica.</title>
        <authorList>
            <person name="Veyrier F.J."/>
            <person name="Taha M.-K."/>
        </authorList>
    </citation>
    <scope>NUCLEOTIDE SEQUENCE [LARGE SCALE GENOMIC DNA]</scope>
    <source>
        <strain evidence="4">ATCC 29315</strain>
    </source>
</reference>
<dbReference type="RefSeq" id="WP_003774826.1">
    <property type="nucleotide sequence ID" value="NZ_CP007726.1"/>
</dbReference>
<dbReference type="Proteomes" id="UP000031392">
    <property type="component" value="Chromosome"/>
</dbReference>
<reference evidence="2 3" key="1">
    <citation type="submission" date="2010-02" db="EMBL/GenBank/DDBJ databases">
        <authorList>
            <person name="Weinstock G."/>
            <person name="Sodergren E."/>
            <person name="Clifton S."/>
            <person name="Fulton L."/>
            <person name="Fulton B."/>
            <person name="Courtney L."/>
            <person name="Fronick C."/>
            <person name="Harrison M."/>
            <person name="Strong C."/>
            <person name="Farmer C."/>
            <person name="Delahaunty K."/>
            <person name="Markovic C."/>
            <person name="Hall O."/>
            <person name="Minx P."/>
            <person name="Tomlinson C."/>
            <person name="Mitreva M."/>
            <person name="Nelson J."/>
            <person name="Hou S."/>
            <person name="Wollam A."/>
            <person name="Pepin K.H."/>
            <person name="Johnson M."/>
            <person name="Bhonagiri V."/>
            <person name="Zhang X."/>
            <person name="Suruliraj S."/>
            <person name="Warren W."/>
            <person name="Chinwalla A."/>
            <person name="Mardis E.R."/>
            <person name="Wilson R.K."/>
        </authorList>
    </citation>
    <scope>NUCLEOTIDE SEQUENCE [LARGE SCALE GENOMIC DNA]</scope>
    <source>
        <strain evidence="2 3">ATCC 29315</strain>
    </source>
</reference>
<protein>
    <recommendedName>
        <fullName evidence="5">DUF1963 domain-containing protein</fullName>
    </recommendedName>
</protein>
<dbReference type="EMBL" id="CP007726">
    <property type="protein sequence ID" value="AJE18365.1"/>
    <property type="molecule type" value="Genomic_DNA"/>
</dbReference>
<dbReference type="STRING" id="546263.NELON_05285"/>
<dbReference type="PATRIC" id="fig|546263.7.peg.1126"/>
<dbReference type="EMBL" id="ADBF01000253">
    <property type="protein sequence ID" value="EFE48735.1"/>
    <property type="molecule type" value="Genomic_DNA"/>
</dbReference>
<dbReference type="Gene3D" id="2.30.320.10">
    <property type="entry name" value="YwqG-like"/>
    <property type="match status" value="1"/>
</dbReference>
<evidence type="ECO:0000313" key="2">
    <source>
        <dbReference type="EMBL" id="EFE48735.1"/>
    </source>
</evidence>
<proteinExistence type="predicted"/>
<dbReference type="AlphaFoldDB" id="D4DUF2"/>
<dbReference type="SUPFAM" id="SSF103032">
    <property type="entry name" value="Hypothetical protein YwqG"/>
    <property type="match status" value="1"/>
</dbReference>
<sequence length="243" mass="27480">MPRPVVRFTLGETAATTPYQSKIGGTPYLPKNAGYPHHTGKKHPLTLAAQINFAEVPHLPGFPEHGILQVFIDGLSYNMGWDFENQSVQAGWRIVYYPELLPESELQTDFSAYQAADSDCLPFSGEFPLIFQTAGEEEEDADFKKLEGHKIGGCPIFIQGDPFWEYHEDIDFGNNGTDFDDPAAYSNWQKYILLLQLDSDINENDRYTGKLMWGDSGVANFFITPEDLAKRDFSRTAFMFDCH</sequence>
<name>D4DUF2_NEIEG</name>
<dbReference type="InterPro" id="IPR015315">
    <property type="entry name" value="DUF1963"/>
</dbReference>
<evidence type="ECO:0008006" key="5">
    <source>
        <dbReference type="Google" id="ProtNLM"/>
    </source>
</evidence>
<evidence type="ECO:0000313" key="4">
    <source>
        <dbReference type="Proteomes" id="UP000031392"/>
    </source>
</evidence>
<dbReference type="Proteomes" id="UP000005536">
    <property type="component" value="Unassembled WGS sequence"/>
</dbReference>